<keyword evidence="1" id="KW-0812">Transmembrane</keyword>
<name>A0AAW5PHQ2_9GAMM</name>
<dbReference type="InterPro" id="IPR035445">
    <property type="entry name" value="GYF-like_dom_sf"/>
</dbReference>
<dbReference type="Pfam" id="PF14237">
    <property type="entry name" value="GYF_2"/>
    <property type="match status" value="1"/>
</dbReference>
<evidence type="ECO:0000313" key="4">
    <source>
        <dbReference type="Proteomes" id="UP001320691"/>
    </source>
</evidence>
<evidence type="ECO:0000256" key="1">
    <source>
        <dbReference type="SAM" id="Phobius"/>
    </source>
</evidence>
<keyword evidence="1" id="KW-1133">Transmembrane helix</keyword>
<protein>
    <recommendedName>
        <fullName evidence="2">GYF domain-containing protein</fullName>
    </recommendedName>
</protein>
<gene>
    <name evidence="3" type="ORF">M2412_002076</name>
</gene>
<dbReference type="Pfam" id="PF10947">
    <property type="entry name" value="DUF2628"/>
    <property type="match status" value="1"/>
</dbReference>
<dbReference type="Gene3D" id="3.30.1490.40">
    <property type="match status" value="1"/>
</dbReference>
<sequence length="239" mass="26401">MSDTSWYYADASQQRQGPLSTQELRRLHEAGQIDIDTLVWCAGMPQWNPLHGVAELSPQASTHDPYTAPASSLEKGSGQALAALESNLQAYEVFVGRNFPVYQRKWRLAKEASNANSWNWPAFLFGAFWMLYRRMYAVATGWIIVLFGLSIAEGFIGASSNASTTITLGAGAAAGSLGNHLYLWHANRIIAEARMRHPDNEQALHAELARRGGTRWWAVGLGLLTCMLVLGALSFLFDR</sequence>
<feature type="transmembrane region" description="Helical" evidence="1">
    <location>
        <begin position="216"/>
        <end position="237"/>
    </location>
</feature>
<dbReference type="EMBL" id="JANUEK010000004">
    <property type="protein sequence ID" value="MCS4280084.1"/>
    <property type="molecule type" value="Genomic_DNA"/>
</dbReference>
<evidence type="ECO:0000313" key="3">
    <source>
        <dbReference type="EMBL" id="MCS4280084.1"/>
    </source>
</evidence>
<dbReference type="InterPro" id="IPR024399">
    <property type="entry name" value="DUF2628"/>
</dbReference>
<keyword evidence="1" id="KW-0472">Membrane</keyword>
<dbReference type="RefSeq" id="WP_259260773.1">
    <property type="nucleotide sequence ID" value="NZ_JANUEK010000004.1"/>
</dbReference>
<accession>A0AAW5PHQ2</accession>
<evidence type="ECO:0000259" key="2">
    <source>
        <dbReference type="Pfam" id="PF14237"/>
    </source>
</evidence>
<organism evidence="3 4">
    <name type="scientific">Stenotrophomonas rhizophila</name>
    <dbReference type="NCBI Taxonomy" id="216778"/>
    <lineage>
        <taxon>Bacteria</taxon>
        <taxon>Pseudomonadati</taxon>
        <taxon>Pseudomonadota</taxon>
        <taxon>Gammaproteobacteria</taxon>
        <taxon>Lysobacterales</taxon>
        <taxon>Lysobacteraceae</taxon>
        <taxon>Stenotrophomonas</taxon>
    </lineage>
</organism>
<dbReference type="InterPro" id="IPR025640">
    <property type="entry name" value="GYF_2"/>
</dbReference>
<feature type="transmembrane region" description="Helical" evidence="1">
    <location>
        <begin position="135"/>
        <end position="156"/>
    </location>
</feature>
<dbReference type="Proteomes" id="UP001320691">
    <property type="component" value="Unassembled WGS sequence"/>
</dbReference>
<comment type="caution">
    <text evidence="3">The sequence shown here is derived from an EMBL/GenBank/DDBJ whole genome shotgun (WGS) entry which is preliminary data.</text>
</comment>
<dbReference type="SUPFAM" id="SSF55277">
    <property type="entry name" value="GYF domain"/>
    <property type="match status" value="1"/>
</dbReference>
<reference evidence="3" key="1">
    <citation type="submission" date="2022-08" db="EMBL/GenBank/DDBJ databases">
        <title>Genomic analyses of the natural microbiome of Caenorhabditis elegans.</title>
        <authorList>
            <person name="Samuel B."/>
        </authorList>
    </citation>
    <scope>NUCLEOTIDE SEQUENCE</scope>
    <source>
        <strain evidence="3">BIGb0277</strain>
    </source>
</reference>
<feature type="domain" description="GYF" evidence="2">
    <location>
        <begin position="6"/>
        <end position="56"/>
    </location>
</feature>
<proteinExistence type="predicted"/>
<feature type="transmembrane region" description="Helical" evidence="1">
    <location>
        <begin position="162"/>
        <end position="184"/>
    </location>
</feature>
<dbReference type="AlphaFoldDB" id="A0AAW5PHQ2"/>